<dbReference type="GO" id="GO:0046872">
    <property type="term" value="F:metal ion binding"/>
    <property type="evidence" value="ECO:0007669"/>
    <property type="project" value="UniProtKB-KW"/>
</dbReference>
<proteinExistence type="inferred from homology"/>
<evidence type="ECO:0000256" key="1">
    <source>
        <dbReference type="ARBA" id="ARBA00001917"/>
    </source>
</evidence>
<evidence type="ECO:0000256" key="16">
    <source>
        <dbReference type="ARBA" id="ARBA00023291"/>
    </source>
</evidence>
<dbReference type="PANTHER" id="PTHR11938:SF133">
    <property type="entry name" value="GLUTAMATE SYNTHASE (NADH)"/>
    <property type="match status" value="1"/>
</dbReference>
<keyword evidence="23" id="KW-1185">Reference proteome</keyword>
<dbReference type="InterPro" id="IPR013785">
    <property type="entry name" value="Aldolase_TIM"/>
</dbReference>
<dbReference type="SUPFAM" id="SSF56235">
    <property type="entry name" value="N-terminal nucleophile aminohydrolases (Ntn hydrolases)"/>
    <property type="match status" value="1"/>
</dbReference>
<accession>A0A315EST9</accession>
<evidence type="ECO:0000313" key="23">
    <source>
        <dbReference type="Proteomes" id="UP000251341"/>
    </source>
</evidence>
<comment type="cofactor">
    <cofactor evidence="1">
        <name>FMN</name>
        <dbReference type="ChEBI" id="CHEBI:58210"/>
    </cofactor>
</comment>
<dbReference type="RefSeq" id="WP_108401861.1">
    <property type="nucleotide sequence ID" value="NZ_NESP01000001.1"/>
</dbReference>
<keyword evidence="6" id="KW-0028">Amino-acid biosynthesis</keyword>
<dbReference type="InterPro" id="IPR006982">
    <property type="entry name" value="Glu_synth_centr_N"/>
</dbReference>
<evidence type="ECO:0000256" key="15">
    <source>
        <dbReference type="ARBA" id="ARBA00023164"/>
    </source>
</evidence>
<keyword evidence="8" id="KW-0288">FMN</keyword>
<gene>
    <name evidence="22" type="ORF">B9Z44_05180</name>
</gene>
<evidence type="ECO:0000259" key="21">
    <source>
        <dbReference type="PROSITE" id="PS51278"/>
    </source>
</evidence>
<dbReference type="Pfam" id="PF01493">
    <property type="entry name" value="GXGXG"/>
    <property type="match status" value="1"/>
</dbReference>
<dbReference type="GO" id="GO:0004355">
    <property type="term" value="F:glutamate synthase (NADPH) activity"/>
    <property type="evidence" value="ECO:0007669"/>
    <property type="project" value="UniProtKB-EC"/>
</dbReference>
<evidence type="ECO:0000256" key="20">
    <source>
        <dbReference type="ARBA" id="ARBA00079921"/>
    </source>
</evidence>
<dbReference type="FunFam" id="3.20.20.70:FF:000053">
    <property type="entry name" value="Glutamate synthase large subunit"/>
    <property type="match status" value="1"/>
</dbReference>
<dbReference type="Pfam" id="PF00310">
    <property type="entry name" value="GATase_2"/>
    <property type="match status" value="1"/>
</dbReference>
<dbReference type="PROSITE" id="PS51278">
    <property type="entry name" value="GATASE_TYPE_2"/>
    <property type="match status" value="1"/>
</dbReference>
<keyword evidence="11" id="KW-0315">Glutamine amidotransferase</keyword>
<evidence type="ECO:0000256" key="13">
    <source>
        <dbReference type="ARBA" id="ARBA00023004"/>
    </source>
</evidence>
<protein>
    <recommendedName>
        <fullName evidence="19">Glutamate synthase [NADPH] large chain</fullName>
        <ecNumber evidence="5">1.4.1.13</ecNumber>
    </recommendedName>
    <alternativeName>
        <fullName evidence="20">Glutamate synthase subunit alpha</fullName>
    </alternativeName>
</protein>
<evidence type="ECO:0000256" key="18">
    <source>
        <dbReference type="ARBA" id="ARBA00048151"/>
    </source>
</evidence>
<reference evidence="22 23" key="1">
    <citation type="submission" date="2017-04" db="EMBL/GenBank/DDBJ databases">
        <title>Unexpected and diverse lifestyles within the genus Limnohabitans.</title>
        <authorList>
            <person name="Kasalicky V."/>
            <person name="Mehrshad M."/>
            <person name="Andrei S.-A."/>
            <person name="Salcher M."/>
            <person name="Kratochvilova H."/>
            <person name="Simek K."/>
            <person name="Ghai R."/>
        </authorList>
    </citation>
    <scope>NUCLEOTIDE SEQUENCE [LARGE SCALE GENOMIC DNA]</scope>
    <source>
        <strain evidence="22 23">MWH-C5</strain>
    </source>
</reference>
<evidence type="ECO:0000256" key="19">
    <source>
        <dbReference type="ARBA" id="ARBA00072108"/>
    </source>
</evidence>
<comment type="caution">
    <text evidence="22">The sequence shown here is derived from an EMBL/GenBank/DDBJ whole genome shotgun (WGS) entry which is preliminary data.</text>
</comment>
<keyword evidence="16" id="KW-0003">3Fe-4S</keyword>
<dbReference type="FunFam" id="3.60.20.10:FF:000001">
    <property type="entry name" value="Glutamate synthase, large subunit"/>
    <property type="match status" value="1"/>
</dbReference>
<evidence type="ECO:0000256" key="10">
    <source>
        <dbReference type="ARBA" id="ARBA00022827"/>
    </source>
</evidence>
<name>A0A315EST9_9BURK</name>
<keyword evidence="14" id="KW-0411">Iron-sulfur</keyword>
<dbReference type="NCBIfam" id="NF008730">
    <property type="entry name" value="PRK11750.1"/>
    <property type="match status" value="1"/>
</dbReference>
<evidence type="ECO:0000256" key="11">
    <source>
        <dbReference type="ARBA" id="ARBA00022962"/>
    </source>
</evidence>
<comment type="cofactor">
    <cofactor evidence="2">
        <name>[3Fe-4S] cluster</name>
        <dbReference type="ChEBI" id="CHEBI:21137"/>
    </cofactor>
</comment>
<evidence type="ECO:0000256" key="2">
    <source>
        <dbReference type="ARBA" id="ARBA00001927"/>
    </source>
</evidence>
<dbReference type="Proteomes" id="UP000251341">
    <property type="component" value="Unassembled WGS sequence"/>
</dbReference>
<dbReference type="Pfam" id="PF04898">
    <property type="entry name" value="Glu_syn_central"/>
    <property type="match status" value="1"/>
</dbReference>
<dbReference type="EC" id="1.4.1.13" evidence="5"/>
<comment type="catalytic activity">
    <reaction evidence="18">
        <text>2 L-glutamate + NADP(+) = L-glutamine + 2-oxoglutarate + NADPH + H(+)</text>
        <dbReference type="Rhea" id="RHEA:15501"/>
        <dbReference type="ChEBI" id="CHEBI:15378"/>
        <dbReference type="ChEBI" id="CHEBI:16810"/>
        <dbReference type="ChEBI" id="CHEBI:29985"/>
        <dbReference type="ChEBI" id="CHEBI:57783"/>
        <dbReference type="ChEBI" id="CHEBI:58349"/>
        <dbReference type="ChEBI" id="CHEBI:58359"/>
        <dbReference type="EC" id="1.4.1.13"/>
    </reaction>
</comment>
<keyword evidence="10" id="KW-0274">FAD</keyword>
<dbReference type="Gene3D" id="3.20.20.70">
    <property type="entry name" value="Aldolase class I"/>
    <property type="match status" value="2"/>
</dbReference>
<evidence type="ECO:0000256" key="4">
    <source>
        <dbReference type="ARBA" id="ARBA00009716"/>
    </source>
</evidence>
<evidence type="ECO:0000256" key="6">
    <source>
        <dbReference type="ARBA" id="ARBA00022605"/>
    </source>
</evidence>
<evidence type="ECO:0000256" key="9">
    <source>
        <dbReference type="ARBA" id="ARBA00022723"/>
    </source>
</evidence>
<dbReference type="GO" id="GO:0006537">
    <property type="term" value="P:glutamate biosynthetic process"/>
    <property type="evidence" value="ECO:0007669"/>
    <property type="project" value="UniProtKB-KW"/>
</dbReference>
<comment type="pathway">
    <text evidence="17">Amino-acid biosynthesis; L-glutamate biosynthesis via GLT pathway; L-glutamate from 2-oxoglutarate and L-glutamine (NADP(+) route): step 1/1.</text>
</comment>
<dbReference type="SUPFAM" id="SSF51395">
    <property type="entry name" value="FMN-linked oxidoreductases"/>
    <property type="match status" value="1"/>
</dbReference>
<dbReference type="CDD" id="cd02808">
    <property type="entry name" value="GltS_FMN"/>
    <property type="match status" value="1"/>
</dbReference>
<dbReference type="Pfam" id="PF01645">
    <property type="entry name" value="Glu_synthase"/>
    <property type="match status" value="1"/>
</dbReference>
<evidence type="ECO:0000256" key="8">
    <source>
        <dbReference type="ARBA" id="ARBA00022643"/>
    </source>
</evidence>
<evidence type="ECO:0000313" key="22">
    <source>
        <dbReference type="EMBL" id="PUE59034.1"/>
    </source>
</evidence>
<dbReference type="FunFam" id="3.20.20.70:FF:000031">
    <property type="entry name" value="Glutamate synthase 1 [NADH]"/>
    <property type="match status" value="1"/>
</dbReference>
<keyword evidence="13" id="KW-0408">Iron</keyword>
<dbReference type="PANTHER" id="PTHR11938">
    <property type="entry name" value="FAD NADPH DEHYDROGENASE/OXIDOREDUCTASE"/>
    <property type="match status" value="1"/>
</dbReference>
<dbReference type="InterPro" id="IPR002932">
    <property type="entry name" value="Glu_synthdom"/>
</dbReference>
<dbReference type="InterPro" id="IPR029055">
    <property type="entry name" value="Ntn_hydrolases_N"/>
</dbReference>
<dbReference type="SUPFAM" id="SSF69336">
    <property type="entry name" value="Alpha subunit of glutamate synthase, C-terminal domain"/>
    <property type="match status" value="1"/>
</dbReference>
<keyword evidence="12" id="KW-0560">Oxidoreductase</keyword>
<evidence type="ECO:0000256" key="7">
    <source>
        <dbReference type="ARBA" id="ARBA00022630"/>
    </source>
</evidence>
<dbReference type="Gene3D" id="2.160.20.60">
    <property type="entry name" value="Glutamate synthase, alpha subunit, C-terminal domain"/>
    <property type="match status" value="1"/>
</dbReference>
<dbReference type="GO" id="GO:0051538">
    <property type="term" value="F:3 iron, 4 sulfur cluster binding"/>
    <property type="evidence" value="ECO:0007669"/>
    <property type="project" value="UniProtKB-KW"/>
</dbReference>
<keyword evidence="9" id="KW-0479">Metal-binding</keyword>
<dbReference type="CDD" id="cd00982">
    <property type="entry name" value="gltB_C"/>
    <property type="match status" value="1"/>
</dbReference>
<comment type="similarity">
    <text evidence="4">Belongs to the glutamate synthase family.</text>
</comment>
<evidence type="ECO:0000256" key="12">
    <source>
        <dbReference type="ARBA" id="ARBA00023002"/>
    </source>
</evidence>
<sequence length="1571" mass="171243">MTTAADKAQLQSQGLYDPSNEHDACGVGFVAHIKGHKSHAIVGQALKILENLDHRGAVGADALMGDGAGILIQLPDALYREEMAKQGVALPPLGEYGVGMVFLPKESASRLACEQELDRAVKAEGQVLLGWRDVPVNLDMPMSPRVREKEPVIRQIFIGRGNDVIVQDALERKLYVIRKTASAAIQHLNLKHGKEYYVPSMSSRTIIYKGLLLADQVGTYYRDLTDERCVSALGLVHQRFSTNTFPEWPLAHPYRYVAHNGEINTVKGNYNWMKAREGVMSSPVLGDDLQKLYPISFADQSDTATFDNCLELMTMAGYPISQAVMMMIPEPWENHTTMDERRKAFYEYHAAMLEPWDGPASIVFTDGRQIGATLDRNGLRPSRYCITDDDMVIMGSESGVLPVPESKIVRKWRLQPGKMFLIDLEQGRMIDDEELKAGLTNTKPYKQWIENVRIKLDDVKGHEGEAAQASDVPLLDRQQAFGYSQEDIKFLMAPMAINGEEGIGSMGNDSPLAVLSSKNKPLYNYFKQLFAQVTNPPIDPIREAIVMSLVSFVGPKPNLLDINQVNPPMRLEVSQPVLDFADMAKLRDIEQYTHGKFKSATLDMTYPLAWGHDGVEAKLASLCAEAVDAIKGGHNILIISDRAVSATQVAIPAVLALSAIHQHLVREGLRTTAGLVVETGSAREVHHFAVLAGYGAEAVHPYLALETLANLHKDLPADLSTEKAIYNYIKAIGKGLSKIMSKMGVSTYMSYCGAQLFEAIGINTETVQKYFTGTPSRVEGIGIFEMAEEGIRMHKAAFGEDPVLANMLDAGGEYAWRARGEEHMWTPDAIAKLQHSTRSNNFNTYKEYAQIVNDQNKRHLTLRGLFDFKIDPSKAISVDEVEPATEIVKRFATGAMSLGSISTEAHATLAVAMNRIGGKSNTGEGGEDPARYRNELKGIPIKKGETLKSVIGADVVEVDMPLEAGDSLRSRIKQVASGRFGVTAEYLSSSDQIQIKMAQGAKPGEGGQLPGAKVSEYIGKLRYSVPGVGLISPPPHHDIYSIEDLAQLIHDLKNVAPHADISVKLVAEIGVGTIAAGVAKCKADHVVIAGHDGGTGASPWSSIKHCGSPWEIGLAETQQTLVLNGLRGRVRVQADGQMKTGRDVAVGALLGADEFGFATAPLVVEGCIMMRKCHLNTCPVGVATQDPELRKKFTGKPEHVVNYFFFIAEEVRQIMAQLGIKKFDDMIGRADLLDMRAGIEHWKASGLDFARLLAVPQVGPEIPRYHVDKQDHGLEKALDQKLIEKSKPAIERGEKVQFMEVARNVNRSVGAMLSGAVTKVHPEGLPDDSIRIQLEGTGGQSFGAFLCNGITLYLIGDANDYTGKGLSGGRVVVRPSIDFRGEAVNNIIVGNTVMIGATRGEAFFSGVAGERFAVRLSGATAVVEGTGDHGCEYMTGGTVAVLGKTGRNFAAGMSGGVAYVYDEDGQFNKKCNTAMVSMEKVLTAAEQEASLPRAIWHRDQTDEAQLKKLLEDHHRWTGSKRARDLLDNWDTARAKFVKVFPNEYKRALGELNAAKTAKAPAASAKKAVAAK</sequence>
<dbReference type="Gene3D" id="3.60.20.10">
    <property type="entry name" value="Glutamine Phosphoribosylpyrophosphate, subunit 1, domain 1"/>
    <property type="match status" value="1"/>
</dbReference>
<keyword evidence="7" id="KW-0285">Flavoprotein</keyword>
<evidence type="ECO:0000256" key="14">
    <source>
        <dbReference type="ARBA" id="ARBA00023014"/>
    </source>
</evidence>
<evidence type="ECO:0000256" key="3">
    <source>
        <dbReference type="ARBA" id="ARBA00001974"/>
    </source>
</evidence>
<dbReference type="InterPro" id="IPR050711">
    <property type="entry name" value="ET-N_metabolism_enzyme"/>
</dbReference>
<dbReference type="InterPro" id="IPR017932">
    <property type="entry name" value="GATase_2_dom"/>
</dbReference>
<keyword evidence="15" id="KW-0314">Glutamate biosynthesis</keyword>
<dbReference type="CDD" id="cd00713">
    <property type="entry name" value="GltS"/>
    <property type="match status" value="1"/>
</dbReference>
<dbReference type="EMBL" id="NESP01000001">
    <property type="protein sequence ID" value="PUE59034.1"/>
    <property type="molecule type" value="Genomic_DNA"/>
</dbReference>
<dbReference type="GO" id="GO:0019676">
    <property type="term" value="P:ammonia assimilation cycle"/>
    <property type="evidence" value="ECO:0007669"/>
    <property type="project" value="TreeGrafter"/>
</dbReference>
<comment type="cofactor">
    <cofactor evidence="3">
        <name>FAD</name>
        <dbReference type="ChEBI" id="CHEBI:57692"/>
    </cofactor>
</comment>
<organism evidence="22 23">
    <name type="scientific">Limnohabitans curvus</name>
    <dbReference type="NCBI Taxonomy" id="323423"/>
    <lineage>
        <taxon>Bacteria</taxon>
        <taxon>Pseudomonadati</taxon>
        <taxon>Pseudomonadota</taxon>
        <taxon>Betaproteobacteria</taxon>
        <taxon>Burkholderiales</taxon>
        <taxon>Comamonadaceae</taxon>
        <taxon>Limnohabitans</taxon>
    </lineage>
</organism>
<feature type="domain" description="Glutamine amidotransferase type-2" evidence="21">
    <location>
        <begin position="25"/>
        <end position="425"/>
    </location>
</feature>
<evidence type="ECO:0000256" key="17">
    <source>
        <dbReference type="ARBA" id="ARBA00037898"/>
    </source>
</evidence>
<dbReference type="InterPro" id="IPR002489">
    <property type="entry name" value="Glu_synth_asu_C"/>
</dbReference>
<evidence type="ECO:0000256" key="5">
    <source>
        <dbReference type="ARBA" id="ARBA00012079"/>
    </source>
</evidence>
<dbReference type="FunFam" id="2.160.20.60:FF:000001">
    <property type="entry name" value="Glutamate synthase, large subunit"/>
    <property type="match status" value="1"/>
</dbReference>
<dbReference type="InterPro" id="IPR036485">
    <property type="entry name" value="Glu_synth_asu_C_sf"/>
</dbReference>